<feature type="compositionally biased region" description="Basic and acidic residues" evidence="2">
    <location>
        <begin position="456"/>
        <end position="465"/>
    </location>
</feature>
<feature type="compositionally biased region" description="Pro residues" evidence="2">
    <location>
        <begin position="558"/>
        <end position="567"/>
    </location>
</feature>
<dbReference type="PANTHER" id="PTHR45615">
    <property type="entry name" value="MYOSIN HEAVY CHAIN, NON-MUSCLE"/>
    <property type="match status" value="1"/>
</dbReference>
<reference evidence="3" key="1">
    <citation type="submission" date="2019-04" db="EMBL/GenBank/DDBJ databases">
        <title>Sequencing of skin fungus with MAO and IRED activity.</title>
        <authorList>
            <person name="Marsaioli A.J."/>
            <person name="Bonatto J.M.C."/>
            <person name="Reis Junior O."/>
        </authorList>
    </citation>
    <scope>NUCLEOTIDE SEQUENCE</scope>
    <source>
        <strain evidence="3">28M1</strain>
    </source>
</reference>
<feature type="compositionally biased region" description="Low complexity" evidence="2">
    <location>
        <begin position="1394"/>
        <end position="1403"/>
    </location>
</feature>
<feature type="region of interest" description="Disordered" evidence="2">
    <location>
        <begin position="1"/>
        <end position="373"/>
    </location>
</feature>
<dbReference type="OrthoDB" id="6365728at2759"/>
<feature type="compositionally biased region" description="Basic residues" evidence="2">
    <location>
        <begin position="1"/>
        <end position="10"/>
    </location>
</feature>
<feature type="compositionally biased region" description="Low complexity" evidence="2">
    <location>
        <begin position="167"/>
        <end position="189"/>
    </location>
</feature>
<gene>
    <name evidence="3" type="ORF">E8E12_010911</name>
</gene>
<feature type="compositionally biased region" description="Polar residues" evidence="2">
    <location>
        <begin position="1371"/>
        <end position="1380"/>
    </location>
</feature>
<dbReference type="GO" id="GO:0016460">
    <property type="term" value="C:myosin II complex"/>
    <property type="evidence" value="ECO:0007669"/>
    <property type="project" value="TreeGrafter"/>
</dbReference>
<sequence length="1666" mass="184180">MAKKKSKKNTQKQADITSAPASPKPTPVPAIEESAPEVTEPLELTSEAPAVDSISDEKPEAIIEALEAKIDEAVDGPTPEPTTQVPSEPEAPSSEEQELAESSSPKDELAAEPVVDSATEAEAAPTEEAVDDASIAKESDGEVAEDTPEPIEPIEKVANDVVEPAEETPLAAEPEAVPAAVAEGETEAVSAPVEEPSVSTPEVPAEAEQSVEAEQQDAAAPEGTHDAVNGHSDTVEVTTEEPAPVAEEIREEPQPAQPVTEAPEETAAPVITEAAVAEHSDLPAEDDWASLPKKGKKNKKDKKDKKKKQVAAPEPVGEVVEAAPIPEMPAMDSVAEQPVEEPKGESTVAHQESVPEAPKTDPLPMSEDKAVPEPAVEPEPIAQELVVEPPAVVEPAVVETARAPAPRTDPEPEPPAAAAAPGLSNAEHDTCQPIPAASKQSPQLPHSVVTAMTKSRAPEAPRLHEAPAPPKAARQVLDDRPPAPSPPVERARTRHVPAFDDDDDSDSALVHSRRRDRGGEALVSSRDSSGSPYPPHAAPAHHPRASGFASRVPVEHYPNPPPPPPGYHPRYGYPPGAPPYYPNQHSYGMSQPGYSNPNPYGPSSHNSSSPYQETWNQYPPGYPPNGSSHQHHDTSGSRDYGMGMPAIENGSPFDGETADIFSRISQAIPDLHASLARQKEVHGQLSQKLRAKDEEIYDLKERIIHIENKHSAEAKEQVKELREQIAETHKHKREAEDTKLAWEASTKTWETKVKELEAMYASEKAQAKKEFDEWKAATTTRHDAEKIALAIQYDKKLKEADLLAETRRQEEVDALAAEKEELRAEHERQQQEREAVFTTERDELETKLSDAQREHEEARALWLAEREALIRSHQEHSDSLQSGWSEEREALDAKYQEAKEESDRAWAELHSQANQRAEELAREKDDLLRKYDELKAESQKEKEIIKSVAANLESEKSRLEKMMECYGDIAEIKSKGDTYYLVSFSQLQKQIIDLAATHFKHLPVRPPHEELAQVPHNLPSFLGDTPASRQVRAAYIAHTVSKLITYRVFGPFLFSLGRRYDKADSLFLSMSHHIRDKSTRKEAIWRQQTLLAAFTSSGAKQRINTAAGTVVEEIVNAIKHFADPREEEGIKIAVKRIVKLAAETWRFARLEREMITATMPALYDEEHQFTGPDFWPPYESTHKPDGTLIGSLADTAYPSDGQPTLLLRLFPVIYREPKHENFHANGEKNDEGCIYHHGMALYDDAEPVVTRAEELKSAGLPSFTTASPTNAEFGKFPPPMVPPPRNPLPPTPAMSEKTTSVRTKSPPPSPHDGSDRSPRRRRTPPPPPSSIAALNELTTLPVRAYQRPPPGPIDFVTPRNIIGMPPPVESIFTQAPSKASKTPPESVFTETGRLLAESAPIPEALEEEELPEPTPADSETLPVFLEHEPPTPPHSPHSRSSTPPRPASPLFEAIDEIESLQSHRIQPSLRRRRSTRTRNTEDELPDITPRPETLRRTSGYALSNRTLRSERSERTERSGKSERTERTEKPDLKTRYMCESRSAGVKALYPNSPMSMQNGKAFKEAMQAKRASKDSMRSDSHQKWLKEQRKQSPEKSGRSERSERSEKPERSERSERPERSERGSRELRREKSMKSVAETIPDNGTWDTNSTLSSLETNTQFSVNEH</sequence>
<keyword evidence="4" id="KW-1185">Reference proteome</keyword>
<dbReference type="GO" id="GO:0051015">
    <property type="term" value="F:actin filament binding"/>
    <property type="evidence" value="ECO:0007669"/>
    <property type="project" value="TreeGrafter"/>
</dbReference>
<feature type="compositionally biased region" description="Low complexity" evidence="2">
    <location>
        <begin position="310"/>
        <end position="325"/>
    </location>
</feature>
<evidence type="ECO:0000313" key="4">
    <source>
        <dbReference type="Proteomes" id="UP000758155"/>
    </source>
</evidence>
<accession>A0A9P5C4I6</accession>
<protein>
    <submittedName>
        <fullName evidence="3">Uncharacterized protein</fullName>
    </submittedName>
</protein>
<feature type="compositionally biased region" description="Low complexity" evidence="2">
    <location>
        <begin position="118"/>
        <end position="127"/>
    </location>
</feature>
<evidence type="ECO:0000313" key="3">
    <source>
        <dbReference type="EMBL" id="KAF3046565.1"/>
    </source>
</evidence>
<dbReference type="GO" id="GO:0005737">
    <property type="term" value="C:cytoplasm"/>
    <property type="evidence" value="ECO:0007669"/>
    <property type="project" value="TreeGrafter"/>
</dbReference>
<dbReference type="PANTHER" id="PTHR45615:SF40">
    <property type="entry name" value="MYOSIN HEAVY CHAIN, NON-MUSCLE"/>
    <property type="match status" value="1"/>
</dbReference>
<evidence type="ECO:0000256" key="2">
    <source>
        <dbReference type="SAM" id="MobiDB-lite"/>
    </source>
</evidence>
<proteinExistence type="predicted"/>
<organism evidence="3 4">
    <name type="scientific">Didymella heteroderae</name>
    <dbReference type="NCBI Taxonomy" id="1769908"/>
    <lineage>
        <taxon>Eukaryota</taxon>
        <taxon>Fungi</taxon>
        <taxon>Dikarya</taxon>
        <taxon>Ascomycota</taxon>
        <taxon>Pezizomycotina</taxon>
        <taxon>Dothideomycetes</taxon>
        <taxon>Pleosporomycetidae</taxon>
        <taxon>Pleosporales</taxon>
        <taxon>Pleosporineae</taxon>
        <taxon>Didymellaceae</taxon>
        <taxon>Didymella</taxon>
    </lineage>
</organism>
<dbReference type="GO" id="GO:0032982">
    <property type="term" value="C:myosin filament"/>
    <property type="evidence" value="ECO:0007669"/>
    <property type="project" value="TreeGrafter"/>
</dbReference>
<feature type="compositionally biased region" description="Basic and acidic residues" evidence="2">
    <location>
        <begin position="55"/>
        <end position="72"/>
    </location>
</feature>
<feature type="compositionally biased region" description="Basic and acidic residues" evidence="2">
    <location>
        <begin position="1561"/>
        <end position="1633"/>
    </location>
</feature>
<keyword evidence="1" id="KW-0175">Coiled coil</keyword>
<feature type="compositionally biased region" description="Polar residues" evidence="2">
    <location>
        <begin position="583"/>
        <end position="617"/>
    </location>
</feature>
<dbReference type="GO" id="GO:0000146">
    <property type="term" value="F:microfilament motor activity"/>
    <property type="evidence" value="ECO:0007669"/>
    <property type="project" value="TreeGrafter"/>
</dbReference>
<dbReference type="EMBL" id="SWKV01000004">
    <property type="protein sequence ID" value="KAF3046565.1"/>
    <property type="molecule type" value="Genomic_DNA"/>
</dbReference>
<dbReference type="Proteomes" id="UP000758155">
    <property type="component" value="Unassembled WGS sequence"/>
</dbReference>
<feature type="coiled-coil region" evidence="1">
    <location>
        <begin position="704"/>
        <end position="773"/>
    </location>
</feature>
<feature type="compositionally biased region" description="Pro residues" evidence="2">
    <location>
        <begin position="1276"/>
        <end position="1292"/>
    </location>
</feature>
<feature type="region of interest" description="Disordered" evidence="2">
    <location>
        <begin position="397"/>
        <end position="639"/>
    </location>
</feature>
<feature type="region of interest" description="Disordered" evidence="2">
    <location>
        <begin position="821"/>
        <end position="842"/>
    </location>
</feature>
<feature type="compositionally biased region" description="Basic residues" evidence="2">
    <location>
        <begin position="293"/>
        <end position="309"/>
    </location>
</feature>
<name>A0A9P5C4I6_9PLEO</name>
<comment type="caution">
    <text evidence="3">The sequence shown here is derived from an EMBL/GenBank/DDBJ whole genome shotgun (WGS) entry which is preliminary data.</text>
</comment>
<feature type="compositionally biased region" description="Polar residues" evidence="2">
    <location>
        <begin position="11"/>
        <end position="20"/>
    </location>
</feature>
<feature type="compositionally biased region" description="Basic and acidic residues" evidence="2">
    <location>
        <begin position="1507"/>
        <end position="1538"/>
    </location>
</feature>
<evidence type="ECO:0000256" key="1">
    <source>
        <dbReference type="SAM" id="Coils"/>
    </source>
</evidence>
<feature type="compositionally biased region" description="Low complexity" evidence="2">
    <location>
        <begin position="397"/>
        <end position="406"/>
    </location>
</feature>
<feature type="region of interest" description="Disordered" evidence="2">
    <location>
        <begin position="1260"/>
        <end position="1666"/>
    </location>
</feature>
<feature type="compositionally biased region" description="Low complexity" evidence="2">
    <location>
        <begin position="1648"/>
        <end position="1659"/>
    </location>
</feature>